<dbReference type="Pfam" id="PF00857">
    <property type="entry name" value="Isochorismatase"/>
    <property type="match status" value="1"/>
</dbReference>
<accession>A0ABN1XW76</accession>
<dbReference type="InterPro" id="IPR000868">
    <property type="entry name" value="Isochorismatase-like_dom"/>
</dbReference>
<sequence>MPGIPPITPYPMPTRDDLPGNTVGWSVDPDRAVLLIHDMQRFFLAAFPAGSPRTELVANAAGLRERCAGHGMPVAYTAQPGSMTRQERGLLNDFWGPGMTREAADREVDPRVAPAAGDWHLTKWRYSAFFRTDLLERMRAEGRDQLVLCGVYAHVGVLTTAIEAYSHDIQTFLVADAVADFDAAHHRMALEYAAGRCAMVVTTAEVLGALDGAGREPAVATGGRA</sequence>
<protein>
    <submittedName>
        <fullName evidence="3">Phenazine biosynthesis protein PhzD</fullName>
    </submittedName>
</protein>
<dbReference type="Gene3D" id="3.40.50.850">
    <property type="entry name" value="Isochorismatase-like"/>
    <property type="match status" value="1"/>
</dbReference>
<reference evidence="3 4" key="1">
    <citation type="journal article" date="2019" name="Int. J. Syst. Evol. Microbiol.">
        <title>The Global Catalogue of Microorganisms (GCM) 10K type strain sequencing project: providing services to taxonomists for standard genome sequencing and annotation.</title>
        <authorList>
            <consortium name="The Broad Institute Genomics Platform"/>
            <consortium name="The Broad Institute Genome Sequencing Center for Infectious Disease"/>
            <person name="Wu L."/>
            <person name="Ma J."/>
        </authorList>
    </citation>
    <scope>NUCLEOTIDE SEQUENCE [LARGE SCALE GENOMIC DNA]</scope>
    <source>
        <strain evidence="3 4">JCM 12393</strain>
    </source>
</reference>
<evidence type="ECO:0000313" key="4">
    <source>
        <dbReference type="Proteomes" id="UP001499863"/>
    </source>
</evidence>
<evidence type="ECO:0000313" key="3">
    <source>
        <dbReference type="EMBL" id="GAA1389946.1"/>
    </source>
</evidence>
<dbReference type="PRINTS" id="PR01398">
    <property type="entry name" value="ISCHRISMTASE"/>
</dbReference>
<dbReference type="SUPFAM" id="SSF52499">
    <property type="entry name" value="Isochorismatase-like hydrolases"/>
    <property type="match status" value="1"/>
</dbReference>
<comment type="caution">
    <text evidence="3">The sequence shown here is derived from an EMBL/GenBank/DDBJ whole genome shotgun (WGS) entry which is preliminary data.</text>
</comment>
<name>A0ABN1XW76_9ACTN</name>
<evidence type="ECO:0000256" key="1">
    <source>
        <dbReference type="ARBA" id="ARBA00022801"/>
    </source>
</evidence>
<gene>
    <name evidence="3" type="primary">phzD_2</name>
    <name evidence="3" type="ORF">GCM10009639_18130</name>
</gene>
<feature type="domain" description="Isochorismatase-like" evidence="2">
    <location>
        <begin position="33"/>
        <end position="205"/>
    </location>
</feature>
<dbReference type="InterPro" id="IPR036380">
    <property type="entry name" value="Isochorismatase-like_sf"/>
</dbReference>
<dbReference type="InterPro" id="IPR050272">
    <property type="entry name" value="Isochorismatase-like_hydrls"/>
</dbReference>
<organism evidence="3 4">
    <name type="scientific">Kitasatospora putterlickiae</name>
    <dbReference type="NCBI Taxonomy" id="221725"/>
    <lineage>
        <taxon>Bacteria</taxon>
        <taxon>Bacillati</taxon>
        <taxon>Actinomycetota</taxon>
        <taxon>Actinomycetes</taxon>
        <taxon>Kitasatosporales</taxon>
        <taxon>Streptomycetaceae</taxon>
        <taxon>Kitasatospora</taxon>
    </lineage>
</organism>
<keyword evidence="1" id="KW-0378">Hydrolase</keyword>
<evidence type="ECO:0000259" key="2">
    <source>
        <dbReference type="Pfam" id="PF00857"/>
    </source>
</evidence>
<dbReference type="RefSeq" id="WP_344331008.1">
    <property type="nucleotide sequence ID" value="NZ_BAAAKJ010000091.1"/>
</dbReference>
<dbReference type="PANTHER" id="PTHR43540:SF3">
    <property type="entry name" value="ENTEROBACTIN SYNTHASE COMPONENT B"/>
    <property type="match status" value="1"/>
</dbReference>
<dbReference type="InterPro" id="IPR016291">
    <property type="entry name" value="Isochorismatase"/>
</dbReference>
<dbReference type="EMBL" id="BAAAKJ010000091">
    <property type="protein sequence ID" value="GAA1389946.1"/>
    <property type="molecule type" value="Genomic_DNA"/>
</dbReference>
<dbReference type="PANTHER" id="PTHR43540">
    <property type="entry name" value="PEROXYUREIDOACRYLATE/UREIDOACRYLATE AMIDOHYDROLASE-RELATED"/>
    <property type="match status" value="1"/>
</dbReference>
<proteinExistence type="predicted"/>
<dbReference type="Proteomes" id="UP001499863">
    <property type="component" value="Unassembled WGS sequence"/>
</dbReference>
<keyword evidence="4" id="KW-1185">Reference proteome</keyword>
<dbReference type="PIRSF" id="PIRSF001111">
    <property type="entry name" value="Isochorismatase"/>
    <property type="match status" value="1"/>
</dbReference>